<gene>
    <name evidence="2" type="ORF">FNH08_15980</name>
</gene>
<dbReference type="Proteomes" id="UP000400924">
    <property type="component" value="Unassembled WGS sequence"/>
</dbReference>
<dbReference type="AlphaFoldDB" id="A0A5N8XGH5"/>
<reference evidence="2 3" key="1">
    <citation type="submission" date="2019-07" db="EMBL/GenBank/DDBJ databases">
        <title>New species of Amycolatopsis and Streptomyces.</title>
        <authorList>
            <person name="Duangmal K."/>
            <person name="Teo W.F.A."/>
            <person name="Lipun K."/>
        </authorList>
    </citation>
    <scope>NUCLEOTIDE SEQUENCE [LARGE SCALE GENOMIC DNA]</scope>
    <source>
        <strain evidence="2 3">NBRC 106415</strain>
    </source>
</reference>
<name>A0A5N8XGH5_9ACTN</name>
<accession>A0A5N8XGH5</accession>
<proteinExistence type="predicted"/>
<dbReference type="EMBL" id="VJZC01000093">
    <property type="protein sequence ID" value="MPY58610.1"/>
    <property type="molecule type" value="Genomic_DNA"/>
</dbReference>
<organism evidence="2 3">
    <name type="scientific">Streptomyces spongiae</name>
    <dbReference type="NCBI Taxonomy" id="565072"/>
    <lineage>
        <taxon>Bacteria</taxon>
        <taxon>Bacillati</taxon>
        <taxon>Actinomycetota</taxon>
        <taxon>Actinomycetes</taxon>
        <taxon>Kitasatosporales</taxon>
        <taxon>Streptomycetaceae</taxon>
        <taxon>Streptomyces</taxon>
    </lineage>
</organism>
<comment type="caution">
    <text evidence="2">The sequence shown here is derived from an EMBL/GenBank/DDBJ whole genome shotgun (WGS) entry which is preliminary data.</text>
</comment>
<feature type="region of interest" description="Disordered" evidence="1">
    <location>
        <begin position="1"/>
        <end position="64"/>
    </location>
</feature>
<evidence type="ECO:0000313" key="3">
    <source>
        <dbReference type="Proteomes" id="UP000400924"/>
    </source>
</evidence>
<sequence length="64" mass="6130">MKNAGLSGRDGKSAQVGAGRGRPLPTNGASVPDGQSAVVHGAHDGLGVTGVRKPIGEFGPAGPG</sequence>
<keyword evidence="3" id="KW-1185">Reference proteome</keyword>
<evidence type="ECO:0000313" key="2">
    <source>
        <dbReference type="EMBL" id="MPY58610.1"/>
    </source>
</evidence>
<dbReference type="RefSeq" id="WP_152772146.1">
    <property type="nucleotide sequence ID" value="NZ_VJZC01000093.1"/>
</dbReference>
<evidence type="ECO:0000256" key="1">
    <source>
        <dbReference type="SAM" id="MobiDB-lite"/>
    </source>
</evidence>
<protein>
    <submittedName>
        <fullName evidence="2">Uncharacterized protein</fullName>
    </submittedName>
</protein>